<keyword evidence="6" id="KW-1185">Reference proteome</keyword>
<keyword evidence="3" id="KW-0560">Oxidoreductase</keyword>
<dbReference type="OMA" id="FYFYMST"/>
<dbReference type="InterPro" id="IPR036291">
    <property type="entry name" value="NAD(P)-bd_dom_sf"/>
</dbReference>
<organism evidence="5 6">
    <name type="scientific">Heterostelium pallidum (strain ATCC 26659 / Pp 5 / PN500)</name>
    <name type="common">Cellular slime mold</name>
    <name type="synonym">Polysphondylium pallidum</name>
    <dbReference type="NCBI Taxonomy" id="670386"/>
    <lineage>
        <taxon>Eukaryota</taxon>
        <taxon>Amoebozoa</taxon>
        <taxon>Evosea</taxon>
        <taxon>Eumycetozoa</taxon>
        <taxon>Dictyostelia</taxon>
        <taxon>Acytosteliales</taxon>
        <taxon>Acytosteliaceae</taxon>
        <taxon>Heterostelium</taxon>
    </lineage>
</organism>
<accession>D3BPG3</accession>
<evidence type="ECO:0000256" key="2">
    <source>
        <dbReference type="ARBA" id="ARBA00022857"/>
    </source>
</evidence>
<dbReference type="InParanoid" id="D3BPG3"/>
<dbReference type="EMBL" id="ADBJ01000044">
    <property type="protein sequence ID" value="EFA76681.1"/>
    <property type="molecule type" value="Genomic_DNA"/>
</dbReference>
<evidence type="ECO:0000256" key="3">
    <source>
        <dbReference type="ARBA" id="ARBA00023002"/>
    </source>
</evidence>
<gene>
    <name evidence="5" type="ORF">PPL_09431</name>
</gene>
<dbReference type="PRINTS" id="PR00081">
    <property type="entry name" value="GDHRDH"/>
</dbReference>
<dbReference type="GO" id="GO:0016491">
    <property type="term" value="F:oxidoreductase activity"/>
    <property type="evidence" value="ECO:0007669"/>
    <property type="project" value="UniProtKB-KW"/>
</dbReference>
<dbReference type="PANTHER" id="PTHR43490:SF99">
    <property type="entry name" value="SHORT-CHAIN DEHYDROGENASE_REDUCTASE"/>
    <property type="match status" value="1"/>
</dbReference>
<dbReference type="STRING" id="670386.D3BPG3"/>
<proteinExistence type="inferred from homology"/>
<dbReference type="RefSeq" id="XP_020428813.1">
    <property type="nucleotide sequence ID" value="XM_020580226.1"/>
</dbReference>
<reference evidence="5 6" key="1">
    <citation type="journal article" date="2011" name="Genome Res.">
        <title>Phylogeny-wide analysis of social amoeba genomes highlights ancient origins for complex intercellular communication.</title>
        <authorList>
            <person name="Heidel A.J."/>
            <person name="Lawal H.M."/>
            <person name="Felder M."/>
            <person name="Schilde C."/>
            <person name="Helps N.R."/>
            <person name="Tunggal B."/>
            <person name="Rivero F."/>
            <person name="John U."/>
            <person name="Schleicher M."/>
            <person name="Eichinger L."/>
            <person name="Platzer M."/>
            <person name="Noegel A.A."/>
            <person name="Schaap P."/>
            <person name="Gloeckner G."/>
        </authorList>
    </citation>
    <scope>NUCLEOTIDE SEQUENCE [LARGE SCALE GENOMIC DNA]</scope>
    <source>
        <strain evidence="6">ATCC 26659 / Pp 5 / PN500</strain>
    </source>
</reference>
<protein>
    <submittedName>
        <fullName evidence="5">Uncharacterized protein</fullName>
    </submittedName>
</protein>
<dbReference type="InterPro" id="IPR002347">
    <property type="entry name" value="SDR_fam"/>
</dbReference>
<evidence type="ECO:0000313" key="6">
    <source>
        <dbReference type="Proteomes" id="UP000001396"/>
    </source>
</evidence>
<dbReference type="Pfam" id="PF00106">
    <property type="entry name" value="adh_short"/>
    <property type="match status" value="1"/>
</dbReference>
<dbReference type="Proteomes" id="UP000001396">
    <property type="component" value="Unassembled WGS sequence"/>
</dbReference>
<name>D3BPG3_HETP5</name>
<evidence type="ECO:0000256" key="4">
    <source>
        <dbReference type="RuleBase" id="RU000363"/>
    </source>
</evidence>
<dbReference type="SUPFAM" id="SSF51735">
    <property type="entry name" value="NAD(P)-binding Rossmann-fold domains"/>
    <property type="match status" value="1"/>
</dbReference>
<sequence>MSSTTTTIITSNIQQQQKQIVLITGSNKGIGKATAKLFASKGFITYVAARNEAEGIKTKNELTVEYPNADVRFIQLEVGNTESVKAAVEKITQETHSKLDILINNAGVFMSVNQPSTYDSESLRKTFDVNFFGVVEVTQLFLPLLRNGAAKVILNISSDLGSLNLLNYTDYKFSQINSLSYNSSKTALNAFTVMLAKELAADGFKVHSVAPGFVKTPMNNFTGELEPEVAGNIIYEAAIKDNGTGRFLGSSFTTYPCAE</sequence>
<dbReference type="PRINTS" id="PR00080">
    <property type="entry name" value="SDRFAMILY"/>
</dbReference>
<evidence type="ECO:0000256" key="1">
    <source>
        <dbReference type="ARBA" id="ARBA00006484"/>
    </source>
</evidence>
<keyword evidence="2" id="KW-0521">NADP</keyword>
<comment type="similarity">
    <text evidence="1 4">Belongs to the short-chain dehydrogenases/reductases (SDR) family.</text>
</comment>
<dbReference type="PANTHER" id="PTHR43490">
    <property type="entry name" value="(+)-NEOMENTHOL DEHYDROGENASE"/>
    <property type="match status" value="1"/>
</dbReference>
<comment type="caution">
    <text evidence="5">The sequence shown here is derived from an EMBL/GenBank/DDBJ whole genome shotgun (WGS) entry which is preliminary data.</text>
</comment>
<evidence type="ECO:0000313" key="5">
    <source>
        <dbReference type="EMBL" id="EFA76681.1"/>
    </source>
</evidence>
<dbReference type="Gene3D" id="3.40.50.720">
    <property type="entry name" value="NAD(P)-binding Rossmann-like Domain"/>
    <property type="match status" value="1"/>
</dbReference>
<dbReference type="GeneID" id="31364906"/>
<dbReference type="AlphaFoldDB" id="D3BPG3"/>